<dbReference type="Proteomes" id="UP000253727">
    <property type="component" value="Unassembled WGS sequence"/>
</dbReference>
<proteinExistence type="predicted"/>
<evidence type="ECO:0000313" key="4">
    <source>
        <dbReference type="Proteomes" id="UP000253727"/>
    </source>
</evidence>
<keyword evidence="4" id="KW-1185">Reference proteome</keyword>
<gene>
    <name evidence="3" type="ORF">HME9302_01420</name>
</gene>
<sequence length="550" mass="59173">MRTVASLLAATLLWAIAVVSAAMAQEPARSIVDASEPDGLSVTVYRDPARGPQEEMDLRWPEGFAMISETRTVTLPPGQSRIRFEGVSEGMVAVSAIVTGLPGGTIEKNRNADLLSPGALVDGTLGNRVRITRTDPATGIEQSQRAIIRTRADGGLVVETDEGFEAVRCSGLPERLSFDRVPEGLSAKPVFSIDTQDPAGGTYTVTLTYLSWGFDWQAHYVGTILETRPAPKGGSPEMVLDLLSWLTILNDNGQSFANADLLAVAGTLNVESDFEELADAPEATPLRLLCYPIGSTARGSPMPRMERSGRTFNSPAPMMAPPPPPPPAPVSATSDQKIVVTGSRISQATQEDLGDLKLYRVPQPVTVSSKGLKQVAFLDKEAVIARQIYRTICEPWNEKSGLVGAGRLLVTKNEEAMGLGVAMPSGGFTLFEPGPYGDQLVAEQGLRDFAVGQDIELPVGDSSAVFASCSNAGRGTPDDNGRKWTRMEAKVSNANPHPVTMRFVLGASSQWSVRGLRKVEINDGMRIYETAVPAKTSRTFKWKIRRTDFD</sequence>
<evidence type="ECO:0000256" key="2">
    <source>
        <dbReference type="SAM" id="SignalP"/>
    </source>
</evidence>
<evidence type="ECO:0000313" key="3">
    <source>
        <dbReference type="EMBL" id="RDC60219.1"/>
    </source>
</evidence>
<dbReference type="OrthoDB" id="7178458at2"/>
<protein>
    <recommendedName>
        <fullName evidence="5">DUF4139 domain-containing protein</fullName>
    </recommendedName>
</protein>
<name>A0A369QBC7_9SPHN</name>
<comment type="caution">
    <text evidence="3">The sequence shown here is derived from an EMBL/GenBank/DDBJ whole genome shotgun (WGS) entry which is preliminary data.</text>
</comment>
<dbReference type="PANTHER" id="PTHR38075">
    <property type="entry name" value="DUF4139 DOMAIN-CONTAINING PROTEIN"/>
    <property type="match status" value="1"/>
</dbReference>
<evidence type="ECO:0000256" key="1">
    <source>
        <dbReference type="SAM" id="MobiDB-lite"/>
    </source>
</evidence>
<dbReference type="PANTHER" id="PTHR38075:SF1">
    <property type="entry name" value="DUF4139 DOMAIN-CONTAINING PROTEIN"/>
    <property type="match status" value="1"/>
</dbReference>
<reference evidence="3 4" key="1">
    <citation type="submission" date="2018-04" db="EMBL/GenBank/DDBJ databases">
        <title>Altererythrobacter sp. HME9302 genome sequencing and assembly.</title>
        <authorList>
            <person name="Kang H."/>
            <person name="Kim H."/>
            <person name="Joh K."/>
        </authorList>
    </citation>
    <scope>NUCLEOTIDE SEQUENCE [LARGE SCALE GENOMIC DNA]</scope>
    <source>
        <strain evidence="3 4">HME9302</strain>
    </source>
</reference>
<dbReference type="RefSeq" id="WP_115366425.1">
    <property type="nucleotide sequence ID" value="NZ_QBKA01000002.1"/>
</dbReference>
<feature type="chain" id="PRO_5017033951" description="DUF4139 domain-containing protein" evidence="2">
    <location>
        <begin position="25"/>
        <end position="550"/>
    </location>
</feature>
<feature type="region of interest" description="Disordered" evidence="1">
    <location>
        <begin position="313"/>
        <end position="333"/>
    </location>
</feature>
<feature type="compositionally biased region" description="Pro residues" evidence="1">
    <location>
        <begin position="318"/>
        <end position="329"/>
    </location>
</feature>
<organism evidence="3 4">
    <name type="scientific">Alteripontixanthobacter maritimus</name>
    <dbReference type="NCBI Taxonomy" id="2161824"/>
    <lineage>
        <taxon>Bacteria</taxon>
        <taxon>Pseudomonadati</taxon>
        <taxon>Pseudomonadota</taxon>
        <taxon>Alphaproteobacteria</taxon>
        <taxon>Sphingomonadales</taxon>
        <taxon>Erythrobacteraceae</taxon>
        <taxon>Alteripontixanthobacter</taxon>
    </lineage>
</organism>
<dbReference type="AlphaFoldDB" id="A0A369QBC7"/>
<keyword evidence="2" id="KW-0732">Signal</keyword>
<evidence type="ECO:0008006" key="5">
    <source>
        <dbReference type="Google" id="ProtNLM"/>
    </source>
</evidence>
<feature type="signal peptide" evidence="2">
    <location>
        <begin position="1"/>
        <end position="24"/>
    </location>
</feature>
<accession>A0A369QBC7</accession>
<dbReference type="EMBL" id="QBKA01000002">
    <property type="protein sequence ID" value="RDC60219.1"/>
    <property type="molecule type" value="Genomic_DNA"/>
</dbReference>